<dbReference type="GO" id="GO:0008270">
    <property type="term" value="F:zinc ion binding"/>
    <property type="evidence" value="ECO:0007669"/>
    <property type="project" value="UniProtKB-KW"/>
</dbReference>
<dbReference type="SUPFAM" id="SSF90229">
    <property type="entry name" value="CCCH zinc finger"/>
    <property type="match status" value="1"/>
</dbReference>
<protein>
    <submittedName>
        <fullName evidence="11">Nucleotide-binding, alpha-beta plait</fullName>
    </submittedName>
</protein>
<feature type="domain" description="C3H1-type" evidence="9">
    <location>
        <begin position="194"/>
        <end position="221"/>
    </location>
</feature>
<evidence type="ECO:0000256" key="3">
    <source>
        <dbReference type="ARBA" id="ARBA00022833"/>
    </source>
</evidence>
<dbReference type="PANTHER" id="PTHR24009">
    <property type="entry name" value="RNA-BINDING (RRM/RBD/RNP MOTIFS)"/>
    <property type="match status" value="1"/>
</dbReference>
<evidence type="ECO:0000256" key="2">
    <source>
        <dbReference type="ARBA" id="ARBA00022771"/>
    </source>
</evidence>
<proteinExistence type="predicted"/>
<evidence type="ECO:0000259" key="10">
    <source>
        <dbReference type="PROSITE" id="PS51644"/>
    </source>
</evidence>
<dbReference type="InterPro" id="IPR036855">
    <property type="entry name" value="Znf_CCCH_sf"/>
</dbReference>
<keyword evidence="12" id="KW-1185">Reference proteome</keyword>
<dbReference type="Pfam" id="PF00076">
    <property type="entry name" value="RRM_1"/>
    <property type="match status" value="1"/>
</dbReference>
<comment type="caution">
    <text evidence="11">The sequence shown here is derived from an EMBL/GenBank/DDBJ whole genome shotgun (WGS) entry which is preliminary data.</text>
</comment>
<dbReference type="GO" id="GO:0003723">
    <property type="term" value="F:RNA binding"/>
    <property type="evidence" value="ECO:0007669"/>
    <property type="project" value="UniProtKB-UniRule"/>
</dbReference>
<dbReference type="Gene3D" id="4.10.1000.10">
    <property type="entry name" value="Zinc finger, CCCH-type"/>
    <property type="match status" value="1"/>
</dbReference>
<keyword evidence="1 7" id="KW-0479">Metal-binding</keyword>
<dbReference type="PANTHER" id="PTHR24009:SF0">
    <property type="entry name" value="ZINC FINGER CCCH DOMAIN-CONTAINING PROTEIN 18"/>
    <property type="match status" value="1"/>
</dbReference>
<keyword evidence="5" id="KW-0238">DNA-binding</keyword>
<keyword evidence="3 7" id="KW-0862">Zinc</keyword>
<feature type="domain" description="RRM" evidence="8">
    <location>
        <begin position="348"/>
        <end position="423"/>
    </location>
</feature>
<dbReference type="STRING" id="59895.A0A118K6G3"/>
<dbReference type="PROSITE" id="PS51644">
    <property type="entry name" value="HTH_OST"/>
    <property type="match status" value="1"/>
</dbReference>
<evidence type="ECO:0000256" key="7">
    <source>
        <dbReference type="PROSITE-ProRule" id="PRU00723"/>
    </source>
</evidence>
<organism evidence="11 12">
    <name type="scientific">Cynara cardunculus var. scolymus</name>
    <name type="common">Globe artichoke</name>
    <name type="synonym">Cynara scolymus</name>
    <dbReference type="NCBI Taxonomy" id="59895"/>
    <lineage>
        <taxon>Eukaryota</taxon>
        <taxon>Viridiplantae</taxon>
        <taxon>Streptophyta</taxon>
        <taxon>Embryophyta</taxon>
        <taxon>Tracheophyta</taxon>
        <taxon>Spermatophyta</taxon>
        <taxon>Magnoliopsida</taxon>
        <taxon>eudicotyledons</taxon>
        <taxon>Gunneridae</taxon>
        <taxon>Pentapetalae</taxon>
        <taxon>asterids</taxon>
        <taxon>campanulids</taxon>
        <taxon>Asterales</taxon>
        <taxon>Asteraceae</taxon>
        <taxon>Carduoideae</taxon>
        <taxon>Cardueae</taxon>
        <taxon>Carduinae</taxon>
        <taxon>Cynara</taxon>
    </lineage>
</organism>
<dbReference type="FunFam" id="3.30.70.330:FF:000678">
    <property type="entry name" value="zinc finger CCCH domain-containing protein 53-like isoform X2"/>
    <property type="match status" value="1"/>
</dbReference>
<dbReference type="SMART" id="SM00360">
    <property type="entry name" value="RRM"/>
    <property type="match status" value="1"/>
</dbReference>
<evidence type="ECO:0000256" key="4">
    <source>
        <dbReference type="ARBA" id="ARBA00022884"/>
    </source>
</evidence>
<dbReference type="InterPro" id="IPR012677">
    <property type="entry name" value="Nucleotide-bd_a/b_plait_sf"/>
</dbReference>
<dbReference type="InterPro" id="IPR025605">
    <property type="entry name" value="OST-HTH/LOTUS_dom"/>
</dbReference>
<accession>A0A118K6G3</accession>
<dbReference type="AlphaFoldDB" id="A0A118K6G3"/>
<feature type="domain" description="HTH OST-type" evidence="10">
    <location>
        <begin position="243"/>
        <end position="326"/>
    </location>
</feature>
<name>A0A118K6G3_CYNCS</name>
<evidence type="ECO:0000256" key="5">
    <source>
        <dbReference type="ARBA" id="ARBA00023125"/>
    </source>
</evidence>
<dbReference type="Proteomes" id="UP000243975">
    <property type="component" value="Unassembled WGS sequence"/>
</dbReference>
<dbReference type="EMBL" id="LEKV01001007">
    <property type="protein sequence ID" value="KVI10633.1"/>
    <property type="molecule type" value="Genomic_DNA"/>
</dbReference>
<dbReference type="InterPro" id="IPR000504">
    <property type="entry name" value="RRM_dom"/>
</dbReference>
<dbReference type="SMART" id="SM00356">
    <property type="entry name" value="ZnF_C3H1"/>
    <property type="match status" value="1"/>
</dbReference>
<dbReference type="InterPro" id="IPR035979">
    <property type="entry name" value="RBD_domain_sf"/>
</dbReference>
<evidence type="ECO:0000256" key="1">
    <source>
        <dbReference type="ARBA" id="ARBA00022723"/>
    </source>
</evidence>
<keyword evidence="4 6" id="KW-0694">RNA-binding</keyword>
<dbReference type="InterPro" id="IPR056276">
    <property type="entry name" value="AtC3H46-like_PABC-like"/>
</dbReference>
<dbReference type="InterPro" id="IPR000571">
    <property type="entry name" value="Znf_CCCH"/>
</dbReference>
<dbReference type="Gramene" id="KVI10633">
    <property type="protein sequence ID" value="KVI10633"/>
    <property type="gene ID" value="Ccrd_010947"/>
</dbReference>
<gene>
    <name evidence="11" type="ORF">Ccrd_010947</name>
</gene>
<reference evidence="11 12" key="1">
    <citation type="journal article" date="2016" name="Sci. Rep.">
        <title>The genome sequence of the outbreeding globe artichoke constructed de novo incorporating a phase-aware low-pass sequencing strategy of F1 progeny.</title>
        <authorList>
            <person name="Scaglione D."/>
            <person name="Reyes-Chin-Wo S."/>
            <person name="Acquadro A."/>
            <person name="Froenicke L."/>
            <person name="Portis E."/>
            <person name="Beitel C."/>
            <person name="Tirone M."/>
            <person name="Mauro R."/>
            <person name="Lo Monaco A."/>
            <person name="Mauromicale G."/>
            <person name="Faccioli P."/>
            <person name="Cattivelli L."/>
            <person name="Rieseberg L."/>
            <person name="Michelmore R."/>
            <person name="Lanteri S."/>
        </authorList>
    </citation>
    <scope>NUCLEOTIDE SEQUENCE [LARGE SCALE GENOMIC DNA]</scope>
    <source>
        <strain evidence="11">2C</strain>
    </source>
</reference>
<dbReference type="Pfam" id="PF23182">
    <property type="entry name" value="PABC_AtC3H46"/>
    <property type="match status" value="1"/>
</dbReference>
<dbReference type="GO" id="GO:0003677">
    <property type="term" value="F:DNA binding"/>
    <property type="evidence" value="ECO:0007669"/>
    <property type="project" value="UniProtKB-KW"/>
</dbReference>
<evidence type="ECO:0000259" key="9">
    <source>
        <dbReference type="PROSITE" id="PS50103"/>
    </source>
</evidence>
<sequence>MDEVFQEIRLGLCFYMDFSESTKTVYDRIQKIEPENVSKIIGYLLLQDHGEREMIRLAFGPDKLIHSLISKAKTHLKLPFNTASCRPLSPPQVNSIPEMPIRFTPFSPSARRSPSTLQVPTRCFDPHGQPVDYVPMVYPASFPDDYRLHNQLRFLSLEDQIESVNSAEFSTNNYYSSEPALGPRANRRSPSLPEFPFKVCHYFIKGFCRHGNNCRYLHPTAESFSQIFSPGLSEDDHVFSPGSLEKLELELTELLKSRRGFPVSIASLPMLYYEKFGKTLQAEGYLTESQRHGKAGYSLTKLLARLKSICLIDRPHGQHAVVLADDLAKCTDHNGDRNEHGGIVAGSRQIYLTFPAESTFSERDVFNYFNKFGPVHDVRIPCQQKRMFGFVTFVFEDTVRHILNKGNPHFVSGARVLIKPYREKSKADDRKHGEMFQNPMCQGAHCLDTELGLHSSEKHTKLLTYFHAAITFVLNTIQLFLNDAVPRICDNSRLLDKQLIHEQQEQALEFERRRFSEMQLAADPNNQLACFATSLEELKLSEGNSHAQQMDFPTAEQFNYLLDVLNSREETIRQINTKYNEQESSQGLNLPDSPFASALGGEISTVI</sequence>
<keyword evidence="2 7" id="KW-0863">Zinc-finger</keyword>
<evidence type="ECO:0000313" key="12">
    <source>
        <dbReference type="Proteomes" id="UP000243975"/>
    </source>
</evidence>
<dbReference type="SUPFAM" id="SSF54928">
    <property type="entry name" value="RNA-binding domain, RBD"/>
    <property type="match status" value="1"/>
</dbReference>
<evidence type="ECO:0000256" key="6">
    <source>
        <dbReference type="PROSITE-ProRule" id="PRU00176"/>
    </source>
</evidence>
<dbReference type="Gene3D" id="3.30.70.330">
    <property type="match status" value="1"/>
</dbReference>
<feature type="zinc finger region" description="C3H1-type" evidence="7">
    <location>
        <begin position="194"/>
        <end position="221"/>
    </location>
</feature>
<evidence type="ECO:0000259" key="8">
    <source>
        <dbReference type="PROSITE" id="PS50102"/>
    </source>
</evidence>
<dbReference type="PROSITE" id="PS50103">
    <property type="entry name" value="ZF_C3H1"/>
    <property type="match status" value="1"/>
</dbReference>
<dbReference type="OMA" id="SPFWDPQ"/>
<evidence type="ECO:0000313" key="11">
    <source>
        <dbReference type="EMBL" id="KVI10633.1"/>
    </source>
</evidence>
<dbReference type="PROSITE" id="PS50102">
    <property type="entry name" value="RRM"/>
    <property type="match status" value="1"/>
</dbReference>